<feature type="transmembrane region" description="Helical" evidence="1">
    <location>
        <begin position="179"/>
        <end position="196"/>
    </location>
</feature>
<proteinExistence type="predicted"/>
<gene>
    <name evidence="2" type="primary">yebS</name>
    <name evidence="2" type="ORF">TRIHO_17750</name>
</gene>
<dbReference type="RefSeq" id="WP_068242191.1">
    <property type="nucleotide sequence ID" value="NZ_LPUY01000054.1"/>
</dbReference>
<evidence type="ECO:0000256" key="1">
    <source>
        <dbReference type="SAM" id="Phobius"/>
    </source>
</evidence>
<accession>A0A132BY01</accession>
<feature type="transmembrane region" description="Helical" evidence="1">
    <location>
        <begin position="59"/>
        <end position="84"/>
    </location>
</feature>
<keyword evidence="1" id="KW-0472">Membrane</keyword>
<organism evidence="2 3">
    <name type="scientific">Tritonibacter horizontis</name>
    <dbReference type="NCBI Taxonomy" id="1768241"/>
    <lineage>
        <taxon>Bacteria</taxon>
        <taxon>Pseudomonadati</taxon>
        <taxon>Pseudomonadota</taxon>
        <taxon>Alphaproteobacteria</taxon>
        <taxon>Rhodobacterales</taxon>
        <taxon>Paracoccaceae</taxon>
        <taxon>Tritonibacter</taxon>
    </lineage>
</organism>
<comment type="caution">
    <text evidence="2">The sequence shown here is derived from an EMBL/GenBank/DDBJ whole genome shotgun (WGS) entry which is preliminary data.</text>
</comment>
<feature type="transmembrane region" description="Helical" evidence="1">
    <location>
        <begin position="104"/>
        <end position="135"/>
    </location>
</feature>
<reference evidence="2 3" key="1">
    <citation type="submission" date="2015-12" db="EMBL/GenBank/DDBJ databases">
        <title>Genome sequence of the marine Rhodobacteraceae strain O3.65, Candidatus Tritonibacter horizontis.</title>
        <authorList>
            <person name="Poehlein A."/>
            <person name="Giebel H.A."/>
            <person name="Voget S."/>
            <person name="Brinkhoff T."/>
        </authorList>
    </citation>
    <scope>NUCLEOTIDE SEQUENCE [LARGE SCALE GENOMIC DNA]</scope>
    <source>
        <strain evidence="2 3">O3.65</strain>
    </source>
</reference>
<protein>
    <submittedName>
        <fullName evidence="2">Inner membrane protein YebS</fullName>
    </submittedName>
</protein>
<dbReference type="PATRIC" id="fig|1768241.3.peg.1862"/>
<evidence type="ECO:0000313" key="2">
    <source>
        <dbReference type="EMBL" id="KUP93279.1"/>
    </source>
</evidence>
<sequence>MSHHPEAFSPDATDLASLVACPSCDALYRMPRIAAGEDAVCQRCHRVIAAPRHRAGMQIISLAAASLVLLAATLFFPFLKISAAGVHNATSVLDVVLAFTSDELAILVLFTTACILAIPALRMGLLLYVLVPLVFDHPPSARARPAFLLSERLKPWSMAEIFALGCAVALIKVRDLAEVEFGPAFWMFAGLVFLVLQVQRNLCSRSVWDALEAATPDAPPTAATQEHLT</sequence>
<dbReference type="Pfam" id="PF04403">
    <property type="entry name" value="PqiA"/>
    <property type="match status" value="1"/>
</dbReference>
<dbReference type="AlphaFoldDB" id="A0A132BY01"/>
<evidence type="ECO:0000313" key="3">
    <source>
        <dbReference type="Proteomes" id="UP000068382"/>
    </source>
</evidence>
<keyword evidence="3" id="KW-1185">Reference proteome</keyword>
<name>A0A132BY01_9RHOB</name>
<dbReference type="OrthoDB" id="5291921at2"/>
<dbReference type="Proteomes" id="UP000068382">
    <property type="component" value="Unassembled WGS sequence"/>
</dbReference>
<dbReference type="Gene3D" id="2.30.30.380">
    <property type="entry name" value="Zn-finger domain of Sec23/24"/>
    <property type="match status" value="1"/>
</dbReference>
<dbReference type="InterPro" id="IPR007498">
    <property type="entry name" value="PqiA-like"/>
</dbReference>
<dbReference type="EMBL" id="LPUY01000054">
    <property type="protein sequence ID" value="KUP93279.1"/>
    <property type="molecule type" value="Genomic_DNA"/>
</dbReference>
<keyword evidence="1" id="KW-1133">Transmembrane helix</keyword>
<keyword evidence="1" id="KW-0812">Transmembrane</keyword>